<proteinExistence type="predicted"/>
<keyword evidence="2" id="KW-1185">Reference proteome</keyword>
<sequence length="198" mass="23285">MDALDSHPAGIGYQKADETQQYLVEKFQSVTNNQFLSLSASNAQLTTPPFQIFGERNCGRYNHYTTSTRFLPLIMMMMMIYSSTHRFQEAQKLPNRRIKRQEFVIFLKTRLTTSKYFAERPTTTRKTRLYSAGSTCKKVASAISVYVLCKMLYDERRISPWLSFFYQVLRVKLMITLPYMRLSRLSFRSVFEKDRLVS</sequence>
<dbReference type="EMBL" id="DF143910">
    <property type="protein sequence ID" value="GAA54649.1"/>
    <property type="molecule type" value="Genomic_DNA"/>
</dbReference>
<dbReference type="Proteomes" id="UP000008909">
    <property type="component" value="Unassembled WGS sequence"/>
</dbReference>
<name>G7YNW8_CLOSI</name>
<reference key="2">
    <citation type="submission" date="2011-10" db="EMBL/GenBank/DDBJ databases">
        <title>The genome and transcriptome sequence of Clonorchis sinensis provide insights into the carcinogenic liver fluke.</title>
        <authorList>
            <person name="Wang X."/>
            <person name="Huang Y."/>
            <person name="Chen W."/>
            <person name="Liu H."/>
            <person name="Guo L."/>
            <person name="Chen Y."/>
            <person name="Luo F."/>
            <person name="Zhou W."/>
            <person name="Sun J."/>
            <person name="Mao Q."/>
            <person name="Liang P."/>
            <person name="Zhou C."/>
            <person name="Tian Y."/>
            <person name="Men J."/>
            <person name="Lv X."/>
            <person name="Huang L."/>
            <person name="Zhou J."/>
            <person name="Hu Y."/>
            <person name="Li R."/>
            <person name="Zhang F."/>
            <person name="Lei H."/>
            <person name="Li X."/>
            <person name="Hu X."/>
            <person name="Liang C."/>
            <person name="Xu J."/>
            <person name="Wu Z."/>
            <person name="Yu X."/>
        </authorList>
    </citation>
    <scope>NUCLEOTIDE SEQUENCE</scope>
    <source>
        <strain>Henan</strain>
    </source>
</reference>
<evidence type="ECO:0000313" key="1">
    <source>
        <dbReference type="EMBL" id="GAA54649.1"/>
    </source>
</evidence>
<reference evidence="1" key="1">
    <citation type="journal article" date="2011" name="Genome Biol.">
        <title>The draft genome of the carcinogenic human liver fluke Clonorchis sinensis.</title>
        <authorList>
            <person name="Wang X."/>
            <person name="Chen W."/>
            <person name="Huang Y."/>
            <person name="Sun J."/>
            <person name="Men J."/>
            <person name="Liu H."/>
            <person name="Luo F."/>
            <person name="Guo L."/>
            <person name="Lv X."/>
            <person name="Deng C."/>
            <person name="Zhou C."/>
            <person name="Fan Y."/>
            <person name="Li X."/>
            <person name="Huang L."/>
            <person name="Hu Y."/>
            <person name="Liang C."/>
            <person name="Hu X."/>
            <person name="Xu J."/>
            <person name="Yu X."/>
        </authorList>
    </citation>
    <scope>NUCLEOTIDE SEQUENCE [LARGE SCALE GENOMIC DNA]</scope>
    <source>
        <strain evidence="1">Henan</strain>
    </source>
</reference>
<protein>
    <submittedName>
        <fullName evidence="1">Uncharacterized protein</fullName>
    </submittedName>
</protein>
<organism evidence="1 2">
    <name type="scientific">Clonorchis sinensis</name>
    <name type="common">Chinese liver fluke</name>
    <dbReference type="NCBI Taxonomy" id="79923"/>
    <lineage>
        <taxon>Eukaryota</taxon>
        <taxon>Metazoa</taxon>
        <taxon>Spiralia</taxon>
        <taxon>Lophotrochozoa</taxon>
        <taxon>Platyhelminthes</taxon>
        <taxon>Trematoda</taxon>
        <taxon>Digenea</taxon>
        <taxon>Opisthorchiida</taxon>
        <taxon>Opisthorchiata</taxon>
        <taxon>Opisthorchiidae</taxon>
        <taxon>Clonorchis</taxon>
    </lineage>
</organism>
<evidence type="ECO:0000313" key="2">
    <source>
        <dbReference type="Proteomes" id="UP000008909"/>
    </source>
</evidence>
<dbReference type="AlphaFoldDB" id="G7YNW8"/>
<gene>
    <name evidence="1" type="ORF">CLF_104614</name>
</gene>
<accession>G7YNW8</accession>